<dbReference type="Proteomes" id="UP000238949">
    <property type="component" value="Unassembled WGS sequence"/>
</dbReference>
<dbReference type="Gene3D" id="2.60.120.10">
    <property type="entry name" value="Jelly Rolls"/>
    <property type="match status" value="1"/>
</dbReference>
<feature type="domain" description="HTH cro/C1-type" evidence="2">
    <location>
        <begin position="13"/>
        <end position="67"/>
    </location>
</feature>
<dbReference type="InterPro" id="IPR001387">
    <property type="entry name" value="Cro/C1-type_HTH"/>
</dbReference>
<dbReference type="OrthoDB" id="9792093at2"/>
<dbReference type="GO" id="GO:0005829">
    <property type="term" value="C:cytosol"/>
    <property type="evidence" value="ECO:0007669"/>
    <property type="project" value="TreeGrafter"/>
</dbReference>
<dbReference type="SUPFAM" id="SSF51182">
    <property type="entry name" value="RmlC-like cupins"/>
    <property type="match status" value="1"/>
</dbReference>
<evidence type="ECO:0000256" key="1">
    <source>
        <dbReference type="ARBA" id="ARBA00023125"/>
    </source>
</evidence>
<evidence type="ECO:0000313" key="3">
    <source>
        <dbReference type="EMBL" id="PRO72179.1"/>
    </source>
</evidence>
<evidence type="ECO:0000313" key="4">
    <source>
        <dbReference type="Proteomes" id="UP000238949"/>
    </source>
</evidence>
<dbReference type="PANTHER" id="PTHR46797:SF1">
    <property type="entry name" value="METHYLPHOSPHONATE SYNTHASE"/>
    <property type="match status" value="1"/>
</dbReference>
<dbReference type="GO" id="GO:0003677">
    <property type="term" value="F:DNA binding"/>
    <property type="evidence" value="ECO:0007669"/>
    <property type="project" value="UniProtKB-KW"/>
</dbReference>
<gene>
    <name evidence="3" type="ORF">C6Y40_18560</name>
</gene>
<dbReference type="InterPro" id="IPR014710">
    <property type="entry name" value="RmlC-like_jellyroll"/>
</dbReference>
<keyword evidence="4" id="KW-1185">Reference proteome</keyword>
<dbReference type="CDD" id="cd00093">
    <property type="entry name" value="HTH_XRE"/>
    <property type="match status" value="1"/>
</dbReference>
<dbReference type="SUPFAM" id="SSF47413">
    <property type="entry name" value="lambda repressor-like DNA-binding domains"/>
    <property type="match status" value="1"/>
</dbReference>
<dbReference type="InterPro" id="IPR010982">
    <property type="entry name" value="Lambda_DNA-bd_dom_sf"/>
</dbReference>
<dbReference type="Pfam" id="PF01381">
    <property type="entry name" value="HTH_3"/>
    <property type="match status" value="1"/>
</dbReference>
<dbReference type="SMART" id="SM00530">
    <property type="entry name" value="HTH_XRE"/>
    <property type="match status" value="1"/>
</dbReference>
<dbReference type="EMBL" id="PVNP01000192">
    <property type="protein sequence ID" value="PRO72179.1"/>
    <property type="molecule type" value="Genomic_DNA"/>
</dbReference>
<keyword evidence="1" id="KW-0238">DNA-binding</keyword>
<dbReference type="InterPro" id="IPR050807">
    <property type="entry name" value="TransReg_Diox_bact_type"/>
</dbReference>
<name>A0A2S9V6V0_9ALTE</name>
<reference evidence="4" key="1">
    <citation type="journal article" date="2020" name="Int. J. Syst. Evol. Microbiol.">
        <title>Alteromonas alba sp. nov., a marine bacterium isolated from the seawater of the West Pacific Ocean.</title>
        <authorList>
            <person name="Sun C."/>
            <person name="Wu Y.-H."/>
            <person name="Xamxidin M."/>
            <person name="Cheng H."/>
            <person name="Xu X.-W."/>
        </authorList>
    </citation>
    <scope>NUCLEOTIDE SEQUENCE [LARGE SCALE GENOMIC DNA]</scope>
    <source>
        <strain evidence="4">190</strain>
    </source>
</reference>
<dbReference type="Gene3D" id="1.10.260.40">
    <property type="entry name" value="lambda repressor-like DNA-binding domains"/>
    <property type="match status" value="1"/>
</dbReference>
<sequence>MDKASLITLGQHLQQLRLERGLSLSQLAADAGIAKSNLSRLEQGNGNPTLDTIWRLAVQLNMPFSALVAPVNSTFGETGMEVRLIDQGQDNPKVDAYWMSVAPHTTRHAEPHTAGTTESITLISGKLEVGTTENLKQLSAGQTFTFVADQHHLYATGEHGATFLITIIYHQANQHE</sequence>
<evidence type="ECO:0000259" key="2">
    <source>
        <dbReference type="PROSITE" id="PS50943"/>
    </source>
</evidence>
<dbReference type="InterPro" id="IPR011051">
    <property type="entry name" value="RmlC_Cupin_sf"/>
</dbReference>
<dbReference type="GO" id="GO:0003700">
    <property type="term" value="F:DNA-binding transcription factor activity"/>
    <property type="evidence" value="ECO:0007669"/>
    <property type="project" value="TreeGrafter"/>
</dbReference>
<protein>
    <submittedName>
        <fullName evidence="3">XRE family transcriptional regulator</fullName>
    </submittedName>
</protein>
<proteinExistence type="predicted"/>
<dbReference type="PROSITE" id="PS50943">
    <property type="entry name" value="HTH_CROC1"/>
    <property type="match status" value="1"/>
</dbReference>
<comment type="caution">
    <text evidence="3">The sequence shown here is derived from an EMBL/GenBank/DDBJ whole genome shotgun (WGS) entry which is preliminary data.</text>
</comment>
<dbReference type="RefSeq" id="WP_105935892.1">
    <property type="nucleotide sequence ID" value="NZ_PVNP01000192.1"/>
</dbReference>
<dbReference type="PANTHER" id="PTHR46797">
    <property type="entry name" value="HTH-TYPE TRANSCRIPTIONAL REGULATOR"/>
    <property type="match status" value="1"/>
</dbReference>
<accession>A0A2S9V6V0</accession>
<dbReference type="AlphaFoldDB" id="A0A2S9V6V0"/>
<organism evidence="3 4">
    <name type="scientific">Alteromonas alba</name>
    <dbReference type="NCBI Taxonomy" id="2079529"/>
    <lineage>
        <taxon>Bacteria</taxon>
        <taxon>Pseudomonadati</taxon>
        <taxon>Pseudomonadota</taxon>
        <taxon>Gammaproteobacteria</taxon>
        <taxon>Alteromonadales</taxon>
        <taxon>Alteromonadaceae</taxon>
        <taxon>Alteromonas/Salinimonas group</taxon>
        <taxon>Alteromonas</taxon>
    </lineage>
</organism>